<feature type="compositionally biased region" description="Gly residues" evidence="1">
    <location>
        <begin position="325"/>
        <end position="337"/>
    </location>
</feature>
<comment type="caution">
    <text evidence="3">The sequence shown here is derived from an EMBL/GenBank/DDBJ whole genome shotgun (WGS) entry which is preliminary data.</text>
</comment>
<dbReference type="Pfam" id="PF05347">
    <property type="entry name" value="Complex1_LYR"/>
    <property type="match status" value="1"/>
</dbReference>
<reference evidence="3 4" key="1">
    <citation type="journal article" date="2023" name="Plant Dis.">
        <title>First Report of Diplodia intermedia Causing Canker and Dieback Diseases on Apple Trees in Canada.</title>
        <authorList>
            <person name="Ellouze W."/>
            <person name="Ilyukhin E."/>
            <person name="Sulman M."/>
            <person name="Ali S."/>
        </authorList>
    </citation>
    <scope>NUCLEOTIDE SEQUENCE [LARGE SCALE GENOMIC DNA]</scope>
    <source>
        <strain evidence="3 4">M45-28</strain>
    </source>
</reference>
<keyword evidence="4" id="KW-1185">Reference proteome</keyword>
<dbReference type="EMBL" id="JAKEKT020000033">
    <property type="protein sequence ID" value="KAL1642369.1"/>
    <property type="molecule type" value="Genomic_DNA"/>
</dbReference>
<evidence type="ECO:0000313" key="3">
    <source>
        <dbReference type="EMBL" id="KAL1642369.1"/>
    </source>
</evidence>
<protein>
    <recommendedName>
        <fullName evidence="2">Complex 1 LYR protein domain-containing protein</fullName>
    </recommendedName>
</protein>
<evidence type="ECO:0000259" key="2">
    <source>
        <dbReference type="Pfam" id="PF05347"/>
    </source>
</evidence>
<name>A0ABR3TR80_9PEZI</name>
<accession>A0ABR3TR80</accession>
<sequence length="347" mass="37434">MPAFVVPARSGAHRIAAIALYRALLTQCSPAATPSLPLADDQRAALRNVIRNKFRRNRHVHSTRHLKLSFTAGYELLDALDQASSATTTTNADNANANATASATALLTDLLATAPAHLTRSPDAPRGGGPTRLSPSPEACLPRAARVLATRPRPASALGGTGVRRVPRLVSANLFPMLRLGRPQPRSLSRVLTDKIKQRQRRLDLRKEAQDYRAVLARGEDVWDRLVAVAREEGEGEEEGGEDEGGVEEGEEASWEDEPARMARIISAQLGAQKRETEALVERMQGIVDKEEALAGVEREARKKRREVARMGKKRAEDVEKISGKKGGGGGGGGRGAVGRRTGRKPV</sequence>
<feature type="region of interest" description="Disordered" evidence="1">
    <location>
        <begin position="231"/>
        <end position="258"/>
    </location>
</feature>
<feature type="region of interest" description="Disordered" evidence="1">
    <location>
        <begin position="118"/>
        <end position="138"/>
    </location>
</feature>
<evidence type="ECO:0000313" key="4">
    <source>
        <dbReference type="Proteomes" id="UP001521184"/>
    </source>
</evidence>
<dbReference type="InterPro" id="IPR008011">
    <property type="entry name" value="Complex1_LYR_dom"/>
</dbReference>
<feature type="compositionally biased region" description="Basic and acidic residues" evidence="1">
    <location>
        <begin position="308"/>
        <end position="323"/>
    </location>
</feature>
<evidence type="ECO:0000256" key="1">
    <source>
        <dbReference type="SAM" id="MobiDB-lite"/>
    </source>
</evidence>
<feature type="compositionally biased region" description="Acidic residues" evidence="1">
    <location>
        <begin position="234"/>
        <end position="257"/>
    </location>
</feature>
<feature type="region of interest" description="Disordered" evidence="1">
    <location>
        <begin position="298"/>
        <end position="347"/>
    </location>
</feature>
<feature type="domain" description="Complex 1 LYR protein" evidence="2">
    <location>
        <begin position="17"/>
        <end position="78"/>
    </location>
</feature>
<dbReference type="Proteomes" id="UP001521184">
    <property type="component" value="Unassembled WGS sequence"/>
</dbReference>
<proteinExistence type="predicted"/>
<organism evidence="3 4">
    <name type="scientific">Diplodia intermedia</name>
    <dbReference type="NCBI Taxonomy" id="856260"/>
    <lineage>
        <taxon>Eukaryota</taxon>
        <taxon>Fungi</taxon>
        <taxon>Dikarya</taxon>
        <taxon>Ascomycota</taxon>
        <taxon>Pezizomycotina</taxon>
        <taxon>Dothideomycetes</taxon>
        <taxon>Dothideomycetes incertae sedis</taxon>
        <taxon>Botryosphaeriales</taxon>
        <taxon>Botryosphaeriaceae</taxon>
        <taxon>Diplodia</taxon>
    </lineage>
</organism>
<gene>
    <name evidence="3" type="ORF">SLS58_005443</name>
</gene>